<evidence type="ECO:0000313" key="2">
    <source>
        <dbReference type="EMBL" id="SOB81166.1"/>
    </source>
</evidence>
<evidence type="ECO:0000256" key="1">
    <source>
        <dbReference type="SAM" id="Phobius"/>
    </source>
</evidence>
<keyword evidence="1" id="KW-0812">Transmembrane</keyword>
<dbReference type="Proteomes" id="UP000219494">
    <property type="component" value="Unassembled WGS sequence"/>
</dbReference>
<evidence type="ECO:0000313" key="3">
    <source>
        <dbReference type="Proteomes" id="UP000219494"/>
    </source>
</evidence>
<proteinExistence type="predicted"/>
<dbReference type="AlphaFoldDB" id="A0A285QH48"/>
<keyword evidence="1" id="KW-0472">Membrane</keyword>
<sequence length="36" mass="4009">MSRAPNGLEPVRRAELWCYATLIAIGTITTVSIWFA</sequence>
<keyword evidence="1" id="KW-1133">Transmembrane helix</keyword>
<organism evidence="2 3">
    <name type="scientific">Sphingomonas guangdongensis</name>
    <dbReference type="NCBI Taxonomy" id="1141890"/>
    <lineage>
        <taxon>Bacteria</taxon>
        <taxon>Pseudomonadati</taxon>
        <taxon>Pseudomonadota</taxon>
        <taxon>Alphaproteobacteria</taxon>
        <taxon>Sphingomonadales</taxon>
        <taxon>Sphingomonadaceae</taxon>
        <taxon>Sphingomonas</taxon>
    </lineage>
</organism>
<gene>
    <name evidence="2" type="ORF">SAMN06297144_1432</name>
</gene>
<accession>A0A285QH48</accession>
<dbReference type="EMBL" id="OBMI01000001">
    <property type="protein sequence ID" value="SOB81166.1"/>
    <property type="molecule type" value="Genomic_DNA"/>
</dbReference>
<reference evidence="2 3" key="1">
    <citation type="submission" date="2017-07" db="EMBL/GenBank/DDBJ databases">
        <authorList>
            <person name="Sun Z.S."/>
            <person name="Albrecht U."/>
            <person name="Echele G."/>
            <person name="Lee C.C."/>
        </authorList>
    </citation>
    <scope>NUCLEOTIDE SEQUENCE [LARGE SCALE GENOMIC DNA]</scope>
    <source>
        <strain evidence="2 3">CGMCC 1.12672</strain>
    </source>
</reference>
<protein>
    <submittedName>
        <fullName evidence="2">Uncharacterized protein</fullName>
    </submittedName>
</protein>
<feature type="transmembrane region" description="Helical" evidence="1">
    <location>
        <begin position="16"/>
        <end position="35"/>
    </location>
</feature>
<name>A0A285QH48_9SPHN</name>
<keyword evidence="3" id="KW-1185">Reference proteome</keyword>